<protein>
    <submittedName>
        <fullName evidence="1">Uncharacterized protein</fullName>
    </submittedName>
</protein>
<evidence type="ECO:0000313" key="1">
    <source>
        <dbReference type="EMBL" id="CAB5353596.1"/>
    </source>
</evidence>
<accession>A0A916E1K5</accession>
<organism evidence="1 2">
    <name type="scientific">Rhizophagus irregularis</name>
    <dbReference type="NCBI Taxonomy" id="588596"/>
    <lineage>
        <taxon>Eukaryota</taxon>
        <taxon>Fungi</taxon>
        <taxon>Fungi incertae sedis</taxon>
        <taxon>Mucoromycota</taxon>
        <taxon>Glomeromycotina</taxon>
        <taxon>Glomeromycetes</taxon>
        <taxon>Glomerales</taxon>
        <taxon>Glomeraceae</taxon>
        <taxon>Rhizophagus</taxon>
    </lineage>
</organism>
<evidence type="ECO:0000313" key="2">
    <source>
        <dbReference type="Proteomes" id="UP000684084"/>
    </source>
</evidence>
<sequence>MWSEYIESMERKIFNNSQYNRCNKFFLNLYCIYAKIVETIYDYDKTTNTVESDFQLSDNDSMNKFEKELLELGEN</sequence>
<reference evidence="1" key="1">
    <citation type="submission" date="2020-05" db="EMBL/GenBank/DDBJ databases">
        <authorList>
            <person name="Rincon C."/>
            <person name="Sanders R I."/>
            <person name="Robbins C."/>
            <person name="Chaturvedi A."/>
        </authorList>
    </citation>
    <scope>NUCLEOTIDE SEQUENCE</scope>
    <source>
        <strain evidence="1">CHB12</strain>
    </source>
</reference>
<gene>
    <name evidence="1" type="ORF">CHRIB12_LOCUS5659</name>
</gene>
<name>A0A916E1K5_9GLOM</name>
<dbReference type="EMBL" id="CAGKOT010000009">
    <property type="protein sequence ID" value="CAB5353596.1"/>
    <property type="molecule type" value="Genomic_DNA"/>
</dbReference>
<proteinExistence type="predicted"/>
<dbReference type="AlphaFoldDB" id="A0A916E1K5"/>
<comment type="caution">
    <text evidence="1">The sequence shown here is derived from an EMBL/GenBank/DDBJ whole genome shotgun (WGS) entry which is preliminary data.</text>
</comment>
<dbReference type="Proteomes" id="UP000684084">
    <property type="component" value="Unassembled WGS sequence"/>
</dbReference>